<sequence length="255" mass="28037">MIAAGVREAGTSSADAFVVERWASKREWTLAWYTGHGAERVEVRDLRTGPVALLEEDSDPGSSAERPSLDVESLDVAAMVERVESFDSDTAAVMVQLSLSGKLIEEYRCEDMVEARLEGEPLADKRRWHEPDELERIWSQSRAMTGTIEVLGFNVAPNALGGLFSLDMRSSACPSGFGSVLWAAPDMKDNHYTTGVVLPQVAQDWCRDDGEGLRGSVTLDDVWACLDSRAQELGVESCEIQRLSVTAETCEGERY</sequence>
<dbReference type="EMBL" id="CP019607">
    <property type="protein sequence ID" value="AQP52317.1"/>
    <property type="molecule type" value="Genomic_DNA"/>
</dbReference>
<protein>
    <submittedName>
        <fullName evidence="1">Uncharacterized protein</fullName>
    </submittedName>
</protein>
<gene>
    <name evidence="1" type="ORF">BW733_17285</name>
</gene>
<keyword evidence="2" id="KW-1185">Reference proteome</keyword>
<name>A0A1Q2D1S6_9ACTN</name>
<dbReference type="AlphaFoldDB" id="A0A1Q2D1S6"/>
<dbReference type="KEGG" id="tfa:BW733_17285"/>
<evidence type="ECO:0000313" key="2">
    <source>
        <dbReference type="Proteomes" id="UP000188235"/>
    </source>
</evidence>
<accession>A0A1Q2D1S6</accession>
<proteinExistence type="predicted"/>
<evidence type="ECO:0000313" key="1">
    <source>
        <dbReference type="EMBL" id="AQP52317.1"/>
    </source>
</evidence>
<organism evidence="1 2">
    <name type="scientific">Tessaracoccus flavescens</name>
    <dbReference type="NCBI Taxonomy" id="399497"/>
    <lineage>
        <taxon>Bacteria</taxon>
        <taxon>Bacillati</taxon>
        <taxon>Actinomycetota</taxon>
        <taxon>Actinomycetes</taxon>
        <taxon>Propionibacteriales</taxon>
        <taxon>Propionibacteriaceae</taxon>
        <taxon>Tessaracoccus</taxon>
    </lineage>
</organism>
<dbReference type="STRING" id="399497.BW733_17285"/>
<dbReference type="Proteomes" id="UP000188235">
    <property type="component" value="Chromosome"/>
</dbReference>
<reference evidence="1 2" key="1">
    <citation type="journal article" date="2008" name="Int. J. Syst. Evol. Microbiol.">
        <title>Tessaracoccus flavescens sp. nov., isolated from marine sediment.</title>
        <authorList>
            <person name="Lee D.W."/>
            <person name="Lee S.D."/>
        </authorList>
    </citation>
    <scope>NUCLEOTIDE SEQUENCE [LARGE SCALE GENOMIC DNA]</scope>
    <source>
        <strain evidence="1 2">SST-39T</strain>
    </source>
</reference>